<proteinExistence type="inferred from homology"/>
<protein>
    <submittedName>
        <fullName evidence="3">Nucleotide-binding universal stress UspA family protein</fullName>
    </submittedName>
</protein>
<dbReference type="CDD" id="cd00293">
    <property type="entry name" value="USP-like"/>
    <property type="match status" value="1"/>
</dbReference>
<evidence type="ECO:0000313" key="3">
    <source>
        <dbReference type="EMBL" id="MET3650604.1"/>
    </source>
</evidence>
<accession>A0ABV2JP30</accession>
<dbReference type="PANTHER" id="PTHR46268:SF15">
    <property type="entry name" value="UNIVERSAL STRESS PROTEIN HP_0031"/>
    <property type="match status" value="1"/>
</dbReference>
<feature type="domain" description="UspA" evidence="2">
    <location>
        <begin position="224"/>
        <end position="273"/>
    </location>
</feature>
<dbReference type="PANTHER" id="PTHR46268">
    <property type="entry name" value="STRESS RESPONSE PROTEIN NHAX"/>
    <property type="match status" value="1"/>
</dbReference>
<evidence type="ECO:0000313" key="4">
    <source>
        <dbReference type="Proteomes" id="UP001549184"/>
    </source>
</evidence>
<dbReference type="InterPro" id="IPR006016">
    <property type="entry name" value="UspA"/>
</dbReference>
<dbReference type="Proteomes" id="UP001549184">
    <property type="component" value="Unassembled WGS sequence"/>
</dbReference>
<gene>
    <name evidence="3" type="ORF">ABIC75_000306</name>
</gene>
<dbReference type="Gene3D" id="3.40.50.12370">
    <property type="match status" value="1"/>
</dbReference>
<comment type="similarity">
    <text evidence="1">Belongs to the universal stress protein A family.</text>
</comment>
<sequence length="275" mass="29722">MQDVLAYCESFVRWPPHVDYAARLAARLGGHVTGMYVAPSPSDMPVPYETPELIADLAQALQEKKEEALSAGPSFEAYAGERGATSASWQVAEGQLPQALKFAGNWHDVLVIGRARHAPWGSVATVGNMVLGAETPCIVVPDEPLSTMTLQTVAIAWNGSMEAIRATHAAIPLLRHARRVTILHGAQHPPAGMRAWQPPFDLPAYLARHGVPCESELLSEPEDSAGDGLLRMARRTAADLLVMGAYGHTRLREWVLGGATRGVLEAMDIPVFMQH</sequence>
<dbReference type="EMBL" id="JBEPMU010000001">
    <property type="protein sequence ID" value="MET3650604.1"/>
    <property type="molecule type" value="Genomic_DNA"/>
</dbReference>
<dbReference type="Pfam" id="PF00582">
    <property type="entry name" value="Usp"/>
    <property type="match status" value="1"/>
</dbReference>
<evidence type="ECO:0000256" key="1">
    <source>
        <dbReference type="ARBA" id="ARBA00008791"/>
    </source>
</evidence>
<name>A0ABV2JP30_9GAMM</name>
<reference evidence="3 4" key="1">
    <citation type="submission" date="2024-06" db="EMBL/GenBank/DDBJ databases">
        <title>Sorghum-associated microbial communities from plants grown in Nebraska, USA.</title>
        <authorList>
            <person name="Schachtman D."/>
        </authorList>
    </citation>
    <scope>NUCLEOTIDE SEQUENCE [LARGE SCALE GENOMIC DNA]</scope>
    <source>
        <strain evidence="3 4">1073</strain>
    </source>
</reference>
<keyword evidence="4" id="KW-1185">Reference proteome</keyword>
<evidence type="ECO:0000259" key="2">
    <source>
        <dbReference type="Pfam" id="PF00582"/>
    </source>
</evidence>
<dbReference type="RefSeq" id="WP_354012100.1">
    <property type="nucleotide sequence ID" value="NZ_JBEPMU010000001.1"/>
</dbReference>
<organism evidence="3 4">
    <name type="scientific">Dyella japonica</name>
    <dbReference type="NCBI Taxonomy" id="231455"/>
    <lineage>
        <taxon>Bacteria</taxon>
        <taxon>Pseudomonadati</taxon>
        <taxon>Pseudomonadota</taxon>
        <taxon>Gammaproteobacteria</taxon>
        <taxon>Lysobacterales</taxon>
        <taxon>Rhodanobacteraceae</taxon>
        <taxon>Dyella</taxon>
    </lineage>
</organism>
<comment type="caution">
    <text evidence="3">The sequence shown here is derived from an EMBL/GenBank/DDBJ whole genome shotgun (WGS) entry which is preliminary data.</text>
</comment>
<dbReference type="InterPro" id="IPR006015">
    <property type="entry name" value="Universal_stress_UspA"/>
</dbReference>
<dbReference type="SUPFAM" id="SSF52402">
    <property type="entry name" value="Adenine nucleotide alpha hydrolases-like"/>
    <property type="match status" value="2"/>
</dbReference>
<dbReference type="PRINTS" id="PR01438">
    <property type="entry name" value="UNVRSLSTRESS"/>
</dbReference>